<accession>A0ABS7VUH5</accession>
<dbReference type="Proteomes" id="UP000704176">
    <property type="component" value="Unassembled WGS sequence"/>
</dbReference>
<dbReference type="PANTHER" id="PTHR42940:SF8">
    <property type="entry name" value="VACUOLAR PROTEIN SORTING-ASSOCIATED PROTEIN 11"/>
    <property type="match status" value="1"/>
</dbReference>
<organism evidence="7 8">
    <name type="scientific">Microvirga puerhi</name>
    <dbReference type="NCBI Taxonomy" id="2876078"/>
    <lineage>
        <taxon>Bacteria</taxon>
        <taxon>Pseudomonadati</taxon>
        <taxon>Pseudomonadota</taxon>
        <taxon>Alphaproteobacteria</taxon>
        <taxon>Hyphomicrobiales</taxon>
        <taxon>Methylobacteriaceae</taxon>
        <taxon>Microvirga</taxon>
    </lineage>
</organism>
<dbReference type="SUPFAM" id="SSF51735">
    <property type="entry name" value="NAD(P)-binding Rossmann-fold domains"/>
    <property type="match status" value="1"/>
</dbReference>
<dbReference type="InterPro" id="IPR011032">
    <property type="entry name" value="GroES-like_sf"/>
</dbReference>
<comment type="similarity">
    <text evidence="2">Belongs to the zinc-containing alcohol dehydrogenase family.</text>
</comment>
<dbReference type="RefSeq" id="WP_224315545.1">
    <property type="nucleotide sequence ID" value="NZ_JAIRBM010000022.1"/>
</dbReference>
<dbReference type="Gene3D" id="3.90.180.10">
    <property type="entry name" value="Medium-chain alcohol dehydrogenases, catalytic domain"/>
    <property type="match status" value="1"/>
</dbReference>
<dbReference type="PANTHER" id="PTHR42940">
    <property type="entry name" value="ALCOHOL DEHYDROGENASE 1-RELATED"/>
    <property type="match status" value="1"/>
</dbReference>
<dbReference type="InterPro" id="IPR036291">
    <property type="entry name" value="NAD(P)-bd_dom_sf"/>
</dbReference>
<keyword evidence="4" id="KW-0862">Zinc</keyword>
<dbReference type="InterPro" id="IPR013154">
    <property type="entry name" value="ADH-like_N"/>
</dbReference>
<reference evidence="7 8" key="1">
    <citation type="submission" date="2021-09" db="EMBL/GenBank/DDBJ databases">
        <title>The complete genome sequence of a new microorganism.</title>
        <authorList>
            <person name="Zi Z."/>
        </authorList>
    </citation>
    <scope>NUCLEOTIDE SEQUENCE [LARGE SCALE GENOMIC DNA]</scope>
    <source>
        <strain evidence="7 8">WGZ8</strain>
    </source>
</reference>
<dbReference type="PROSITE" id="PS00059">
    <property type="entry name" value="ADH_ZINC"/>
    <property type="match status" value="1"/>
</dbReference>
<evidence type="ECO:0000256" key="3">
    <source>
        <dbReference type="ARBA" id="ARBA00022723"/>
    </source>
</evidence>
<comment type="caution">
    <text evidence="7">The sequence shown here is derived from an EMBL/GenBank/DDBJ whole genome shotgun (WGS) entry which is preliminary data.</text>
</comment>
<evidence type="ECO:0000256" key="4">
    <source>
        <dbReference type="ARBA" id="ARBA00022833"/>
    </source>
</evidence>
<keyword evidence="8" id="KW-1185">Reference proteome</keyword>
<evidence type="ECO:0000259" key="6">
    <source>
        <dbReference type="Pfam" id="PF08240"/>
    </source>
</evidence>
<dbReference type="Gene3D" id="3.40.50.720">
    <property type="entry name" value="NAD(P)-binding Rossmann-like Domain"/>
    <property type="match status" value="1"/>
</dbReference>
<evidence type="ECO:0000313" key="7">
    <source>
        <dbReference type="EMBL" id="MBZ6078796.1"/>
    </source>
</evidence>
<dbReference type="Pfam" id="PF08240">
    <property type="entry name" value="ADH_N"/>
    <property type="match status" value="1"/>
</dbReference>
<comment type="cofactor">
    <cofactor evidence="1">
        <name>Zn(2+)</name>
        <dbReference type="ChEBI" id="CHEBI:29105"/>
    </cofactor>
</comment>
<feature type="domain" description="Alcohol dehydrogenase-like N-terminal" evidence="6">
    <location>
        <begin position="25"/>
        <end position="133"/>
    </location>
</feature>
<evidence type="ECO:0000256" key="2">
    <source>
        <dbReference type="ARBA" id="ARBA00008072"/>
    </source>
</evidence>
<proteinExistence type="inferred from homology"/>
<evidence type="ECO:0000256" key="5">
    <source>
        <dbReference type="ARBA" id="ARBA00023002"/>
    </source>
</evidence>
<dbReference type="InterPro" id="IPR014187">
    <property type="entry name" value="ADH_Zn_typ-2"/>
</dbReference>
<gene>
    <name evidence="7" type="ORF">K9B37_21280</name>
</gene>
<dbReference type="NCBIfam" id="TIGR02822">
    <property type="entry name" value="adh_fam_2"/>
    <property type="match status" value="1"/>
</dbReference>
<dbReference type="SUPFAM" id="SSF50129">
    <property type="entry name" value="GroES-like"/>
    <property type="match status" value="1"/>
</dbReference>
<protein>
    <submittedName>
        <fullName evidence="7">Zinc-dependent alcohol dehydrogenase family protein</fullName>
    </submittedName>
</protein>
<evidence type="ECO:0000256" key="1">
    <source>
        <dbReference type="ARBA" id="ARBA00001947"/>
    </source>
</evidence>
<keyword evidence="3" id="KW-0479">Metal-binding</keyword>
<keyword evidence="5" id="KW-0560">Oxidoreductase</keyword>
<evidence type="ECO:0000313" key="8">
    <source>
        <dbReference type="Proteomes" id="UP000704176"/>
    </source>
</evidence>
<name>A0ABS7VUH5_9HYPH</name>
<sequence length="327" mass="35080">MHGMVLKAIRTPLVLMDMPELRPARGEVRLRVEACAVCRTDLHVVDGDLPTPKLPLIPGHEIVGIVDAVGDEVMGLSIGDRVGVPWLGHTCGHCRYCLSGHENLCDAPLFTGYTRDGGYATHVVADSAYVFRLDGFSDPVATAPLMCAGLIGWRSLVAAGDGETVGLYGFGAAAHIIMQVCRWQGRRVFAFTRPSDETAQNFARSLGADWAGGSDQMPPELLAAAIIFAPVGALIPAALRAVRKGGRVVCGGIHMSDIPSFPYRILWEERQIVSVANLTRRDATEFLEIAPRAGVKSKTIQYPLNAANEALADLREGYLEGAAVLIP</sequence>
<dbReference type="CDD" id="cd08298">
    <property type="entry name" value="CAD2"/>
    <property type="match status" value="1"/>
</dbReference>
<dbReference type="EMBL" id="JAIRBM010000022">
    <property type="protein sequence ID" value="MBZ6078796.1"/>
    <property type="molecule type" value="Genomic_DNA"/>
</dbReference>
<dbReference type="InterPro" id="IPR002328">
    <property type="entry name" value="ADH_Zn_CS"/>
</dbReference>